<accession>A0A0W0VWM3</accession>
<dbReference type="OrthoDB" id="324294at2"/>
<dbReference type="Gene3D" id="3.40.50.2020">
    <property type="match status" value="1"/>
</dbReference>
<sequence>MTTIASLTKRYIEGIYQTKAFMIKESPMTLHSGKKSHVYLNHRQFLTNTDYLTVIAKLYFELIQSKSSDYCLGIVDSIMSPIIVGAMSVLFKKNYVIIQKKAMGHGTQESIFGTSQKPIVLIDDMTSTGETLIDAAHKIREKGGVVNYAVISAYRETNALDNLRSHDIEPLAIASFNEIVNTLFESFTEQEKMIVQQYPLIMD</sequence>
<dbReference type="EC" id="2.4.2.10" evidence="3"/>
<keyword evidence="4" id="KW-1185">Reference proteome</keyword>
<reference evidence="3 4" key="1">
    <citation type="submission" date="2015-11" db="EMBL/GenBank/DDBJ databases">
        <title>Genomic analysis of 38 Legionella species identifies large and diverse effector repertoires.</title>
        <authorList>
            <person name="Burstein D."/>
            <person name="Amaro F."/>
            <person name="Zusman T."/>
            <person name="Lifshitz Z."/>
            <person name="Cohen O."/>
            <person name="Gilbert J.A."/>
            <person name="Pupko T."/>
            <person name="Shuman H.A."/>
            <person name="Segal G."/>
        </authorList>
    </citation>
    <scope>NUCLEOTIDE SEQUENCE [LARGE SCALE GENOMIC DNA]</scope>
    <source>
        <strain evidence="3 4">PX-1-G2-E2</strain>
    </source>
</reference>
<dbReference type="CDD" id="cd06223">
    <property type="entry name" value="PRTases_typeI"/>
    <property type="match status" value="1"/>
</dbReference>
<name>A0A0W0VWM3_9GAMM</name>
<dbReference type="STRING" id="466.Lmac_2522"/>
<comment type="pathway">
    <text evidence="1">Pyrimidine metabolism; UMP biosynthesis via de novo pathway.</text>
</comment>
<dbReference type="PANTHER" id="PTHR19278:SF9">
    <property type="entry name" value="URIDINE 5'-MONOPHOSPHATE SYNTHASE"/>
    <property type="match status" value="1"/>
</dbReference>
<evidence type="ECO:0000313" key="4">
    <source>
        <dbReference type="Proteomes" id="UP000054908"/>
    </source>
</evidence>
<organism evidence="3 4">
    <name type="scientific">Legionella maceachernii</name>
    <dbReference type="NCBI Taxonomy" id="466"/>
    <lineage>
        <taxon>Bacteria</taxon>
        <taxon>Pseudomonadati</taxon>
        <taxon>Pseudomonadota</taxon>
        <taxon>Gammaproteobacteria</taxon>
        <taxon>Legionellales</taxon>
        <taxon>Legionellaceae</taxon>
        <taxon>Legionella</taxon>
    </lineage>
</organism>
<dbReference type="AlphaFoldDB" id="A0A0W0VWM3"/>
<keyword evidence="3" id="KW-0328">Glycosyltransferase</keyword>
<dbReference type="InterPro" id="IPR000836">
    <property type="entry name" value="PRTase_dom"/>
</dbReference>
<evidence type="ECO:0000313" key="3">
    <source>
        <dbReference type="EMBL" id="KTD24435.1"/>
    </source>
</evidence>
<gene>
    <name evidence="3" type="primary">pyrE_2</name>
    <name evidence="3" type="ORF">Lmac_2522</name>
</gene>
<dbReference type="Proteomes" id="UP000054908">
    <property type="component" value="Unassembled WGS sequence"/>
</dbReference>
<dbReference type="EMBL" id="LNYL01000050">
    <property type="protein sequence ID" value="KTD24435.1"/>
    <property type="molecule type" value="Genomic_DNA"/>
</dbReference>
<evidence type="ECO:0000256" key="2">
    <source>
        <dbReference type="ARBA" id="ARBA00022975"/>
    </source>
</evidence>
<dbReference type="RefSeq" id="WP_058453220.1">
    <property type="nucleotide sequence ID" value="NZ_CAAAIB010000007.1"/>
</dbReference>
<dbReference type="GO" id="GO:0019856">
    <property type="term" value="P:pyrimidine nucleobase biosynthetic process"/>
    <property type="evidence" value="ECO:0007669"/>
    <property type="project" value="TreeGrafter"/>
</dbReference>
<evidence type="ECO:0000256" key="1">
    <source>
        <dbReference type="ARBA" id="ARBA00004725"/>
    </source>
</evidence>
<dbReference type="GO" id="GO:0006222">
    <property type="term" value="P:UMP biosynthetic process"/>
    <property type="evidence" value="ECO:0007669"/>
    <property type="project" value="TreeGrafter"/>
</dbReference>
<dbReference type="InterPro" id="IPR029057">
    <property type="entry name" value="PRTase-like"/>
</dbReference>
<protein>
    <submittedName>
        <fullName evidence="3">Orotate phosphoribosyltransferase</fullName>
        <ecNumber evidence="3">2.4.2.10</ecNumber>
    </submittedName>
</protein>
<dbReference type="PANTHER" id="PTHR19278">
    <property type="entry name" value="OROTATE PHOSPHORIBOSYLTRANSFERASE"/>
    <property type="match status" value="1"/>
</dbReference>
<dbReference type="GO" id="GO:0004588">
    <property type="term" value="F:orotate phosphoribosyltransferase activity"/>
    <property type="evidence" value="ECO:0007669"/>
    <property type="project" value="UniProtKB-EC"/>
</dbReference>
<keyword evidence="2" id="KW-0665">Pyrimidine biosynthesis</keyword>
<proteinExistence type="predicted"/>
<keyword evidence="3" id="KW-0808">Transferase</keyword>
<dbReference type="SUPFAM" id="SSF53271">
    <property type="entry name" value="PRTase-like"/>
    <property type="match status" value="1"/>
</dbReference>
<dbReference type="PATRIC" id="fig|466.6.peg.2690"/>
<comment type="caution">
    <text evidence="3">The sequence shown here is derived from an EMBL/GenBank/DDBJ whole genome shotgun (WGS) entry which is preliminary data.</text>
</comment>